<gene>
    <name evidence="2" type="ORF">WM16_29410</name>
</gene>
<dbReference type="RefSeq" id="WP_010091662.1">
    <property type="nucleotide sequence ID" value="NZ_LPLU01000008.1"/>
</dbReference>
<accession>A0A108D3F3</accession>
<evidence type="ECO:0000313" key="3">
    <source>
        <dbReference type="Proteomes" id="UP000065504"/>
    </source>
</evidence>
<dbReference type="Proteomes" id="UP000065504">
    <property type="component" value="Unassembled WGS sequence"/>
</dbReference>
<dbReference type="AlphaFoldDB" id="A0A108D3F3"/>
<proteinExistence type="predicted"/>
<name>A0A108D3F3_9BURK</name>
<feature type="transmembrane region" description="Helical" evidence="1">
    <location>
        <begin position="13"/>
        <end position="31"/>
    </location>
</feature>
<reference evidence="2 3" key="1">
    <citation type="submission" date="2015-11" db="EMBL/GenBank/DDBJ databases">
        <title>Expanding the genomic diversity of Burkholderia species for the development of highly accurate diagnostics.</title>
        <authorList>
            <person name="Sahl J."/>
            <person name="Keim P."/>
            <person name="Wagner D."/>
        </authorList>
    </citation>
    <scope>NUCLEOTIDE SEQUENCE [LARGE SCALE GENOMIC DNA]</scope>
    <source>
        <strain evidence="2 3">MSMB782WGS</strain>
    </source>
</reference>
<evidence type="ECO:0000313" key="2">
    <source>
        <dbReference type="EMBL" id="KWK85851.1"/>
    </source>
</evidence>
<comment type="caution">
    <text evidence="2">The sequence shown here is derived from an EMBL/GenBank/DDBJ whole genome shotgun (WGS) entry which is preliminary data.</text>
</comment>
<organism evidence="2 3">
    <name type="scientific">Burkholderia ubonensis</name>
    <dbReference type="NCBI Taxonomy" id="101571"/>
    <lineage>
        <taxon>Bacteria</taxon>
        <taxon>Pseudomonadati</taxon>
        <taxon>Pseudomonadota</taxon>
        <taxon>Betaproteobacteria</taxon>
        <taxon>Burkholderiales</taxon>
        <taxon>Burkholderiaceae</taxon>
        <taxon>Burkholderia</taxon>
        <taxon>Burkholderia cepacia complex</taxon>
    </lineage>
</organism>
<evidence type="ECO:0000256" key="1">
    <source>
        <dbReference type="SAM" id="Phobius"/>
    </source>
</evidence>
<keyword evidence="1" id="KW-1133">Transmembrane helix</keyword>
<feature type="transmembrane region" description="Helical" evidence="1">
    <location>
        <begin position="38"/>
        <end position="61"/>
    </location>
</feature>
<keyword evidence="1" id="KW-0472">Membrane</keyword>
<dbReference type="EMBL" id="LPLU01000008">
    <property type="protein sequence ID" value="KWK85851.1"/>
    <property type="molecule type" value="Genomic_DNA"/>
</dbReference>
<keyword evidence="1" id="KW-0812">Transmembrane</keyword>
<protein>
    <submittedName>
        <fullName evidence="2">Uncharacterized protein</fullName>
    </submittedName>
</protein>
<sequence length="66" mass="7332">MRTLFSVLADSDLFGTLAILCLLVAVAGLFSKVRRSRFYFPMVFACLLFMPVLHAIGSYFLSLPSP</sequence>